<dbReference type="PANTHER" id="PTHR43685">
    <property type="entry name" value="GLYCOSYLTRANSFERASE"/>
    <property type="match status" value="1"/>
</dbReference>
<dbReference type="EMBL" id="CP103416">
    <property type="protein sequence ID" value="UVW36118.1"/>
    <property type="molecule type" value="Genomic_DNA"/>
</dbReference>
<evidence type="ECO:0000256" key="1">
    <source>
        <dbReference type="ARBA" id="ARBA00006739"/>
    </source>
</evidence>
<accession>A0ABY5TUW2</accession>
<evidence type="ECO:0000256" key="3">
    <source>
        <dbReference type="ARBA" id="ARBA00022679"/>
    </source>
</evidence>
<dbReference type="SUPFAM" id="SSF53448">
    <property type="entry name" value="Nucleotide-diphospho-sugar transferases"/>
    <property type="match status" value="1"/>
</dbReference>
<dbReference type="Pfam" id="PF00535">
    <property type="entry name" value="Glycos_transf_2"/>
    <property type="match status" value="1"/>
</dbReference>
<evidence type="ECO:0000259" key="4">
    <source>
        <dbReference type="Pfam" id="PF00535"/>
    </source>
</evidence>
<dbReference type="GO" id="GO:0016757">
    <property type="term" value="F:glycosyltransferase activity"/>
    <property type="evidence" value="ECO:0007669"/>
    <property type="project" value="UniProtKB-KW"/>
</dbReference>
<keyword evidence="2 5" id="KW-0328">Glycosyltransferase</keyword>
<gene>
    <name evidence="5" type="ORF">NYF23_05770</name>
</gene>
<comment type="similarity">
    <text evidence="1">Belongs to the glycosyltransferase 2 family.</text>
</comment>
<feature type="domain" description="Glycosyltransferase 2-like" evidence="4">
    <location>
        <begin position="4"/>
        <end position="166"/>
    </location>
</feature>
<proteinExistence type="inferred from homology"/>
<protein>
    <submittedName>
        <fullName evidence="5">Glycosyltransferase</fullName>
        <ecNumber evidence="5">2.4.-.-</ecNumber>
    </submittedName>
</protein>
<dbReference type="InterPro" id="IPR050834">
    <property type="entry name" value="Glycosyltransf_2"/>
</dbReference>
<keyword evidence="3 5" id="KW-0808">Transferase</keyword>
<dbReference type="Proteomes" id="UP001059934">
    <property type="component" value="Chromosome"/>
</dbReference>
<dbReference type="EC" id="2.4.-.-" evidence="5"/>
<dbReference type="PANTHER" id="PTHR43685:SF5">
    <property type="entry name" value="GLYCOSYLTRANSFERASE EPSE-RELATED"/>
    <property type="match status" value="1"/>
</dbReference>
<dbReference type="InterPro" id="IPR029044">
    <property type="entry name" value="Nucleotide-diphossugar_trans"/>
</dbReference>
<evidence type="ECO:0000256" key="2">
    <source>
        <dbReference type="ARBA" id="ARBA00022676"/>
    </source>
</evidence>
<evidence type="ECO:0000313" key="6">
    <source>
        <dbReference type="Proteomes" id="UP001059934"/>
    </source>
</evidence>
<reference evidence="5" key="1">
    <citation type="submission" date="2022-08" db="EMBL/GenBank/DDBJ databases">
        <title>Catabolic pathway analysis in culturable SAR92 clade bacteria reveals their overlooked roles in DMSP degradation in coastal seas.</title>
        <authorList>
            <person name="He X."/>
            <person name="Zhang X."/>
            <person name="Zhang Y."/>
        </authorList>
    </citation>
    <scope>NUCLEOTIDE SEQUENCE</scope>
    <source>
        <strain evidence="5">H455</strain>
    </source>
</reference>
<sequence length="264" mass="30396">MIVSVLMSIYKGDDVLALNASLESIVQYLSYADEFVIVVDGPETDMHVQAVKSVLPDDKLKIVLLPSNLGLGRALNAGLQHCRGDIICRMDSDDICVSSRFSGCVELFRENPNLAVVGSNILEVDEQGREYIRKVPNDFDGVKRFSRRRNPINHVSVCFRKHFVMSVGSYNHCPFHEDYDLWLRLMQSGVELKNIDDIWVRVSAGSGQISRRRGVSYFWHELFFLRKNIKWFGCYAIPYLLVRLPVRFMPANVVTYIYRLLRKR</sequence>
<name>A0ABY5TUW2_9GAMM</name>
<dbReference type="InterPro" id="IPR001173">
    <property type="entry name" value="Glyco_trans_2-like"/>
</dbReference>
<keyword evidence="6" id="KW-1185">Reference proteome</keyword>
<evidence type="ECO:0000313" key="5">
    <source>
        <dbReference type="EMBL" id="UVW36118.1"/>
    </source>
</evidence>
<dbReference type="Gene3D" id="3.90.550.10">
    <property type="entry name" value="Spore Coat Polysaccharide Biosynthesis Protein SpsA, Chain A"/>
    <property type="match status" value="1"/>
</dbReference>
<organism evidence="5 6">
    <name type="scientific">SAR92 clade bacterium H455</name>
    <dbReference type="NCBI Taxonomy" id="2974818"/>
    <lineage>
        <taxon>Bacteria</taxon>
        <taxon>Pseudomonadati</taxon>
        <taxon>Pseudomonadota</taxon>
        <taxon>Gammaproteobacteria</taxon>
        <taxon>Cellvibrionales</taxon>
        <taxon>Porticoccaceae</taxon>
        <taxon>SAR92 clade</taxon>
    </lineage>
</organism>